<dbReference type="EMBL" id="LANU01000001">
    <property type="protein sequence ID" value="KJV66071.1"/>
    <property type="molecule type" value="Genomic_DNA"/>
</dbReference>
<comment type="caution">
    <text evidence="7">The sequence shown here is derived from an EMBL/GenBank/DDBJ whole genome shotgun (WGS) entry which is preliminary data.</text>
</comment>
<dbReference type="PATRIC" id="fig|1359167.3.peg.252"/>
<feature type="transmembrane region" description="Helical" evidence="6">
    <location>
        <begin position="43"/>
        <end position="66"/>
    </location>
</feature>
<dbReference type="PANTHER" id="PTHR30238">
    <property type="entry name" value="MEMBRANE BOUND PREDICTED REDOX MODULATOR"/>
    <property type="match status" value="1"/>
</dbReference>
<evidence type="ECO:0000256" key="5">
    <source>
        <dbReference type="ARBA" id="ARBA00023136"/>
    </source>
</evidence>
<evidence type="ECO:0000256" key="6">
    <source>
        <dbReference type="SAM" id="Phobius"/>
    </source>
</evidence>
<dbReference type="RefSeq" id="WP_045804633.1">
    <property type="nucleotide sequence ID" value="NZ_LANU01000001.1"/>
</dbReference>
<name>A0A0F3NEB6_9RICK</name>
<proteinExistence type="inferred from homology"/>
<feature type="transmembrane region" description="Helical" evidence="6">
    <location>
        <begin position="6"/>
        <end position="31"/>
    </location>
</feature>
<feature type="transmembrane region" description="Helical" evidence="6">
    <location>
        <begin position="206"/>
        <end position="223"/>
    </location>
</feature>
<keyword evidence="3 6" id="KW-0812">Transmembrane</keyword>
<sequence>MENYIIQFLTLLILEVILGVDNIIFISLAVTKILPELRNKAKYVGLSAALIMRIITLYGASAILALNNPIISLSQLNLSPNNLFMIFGGAFLIYQSLSEIWHDVFNKNDKINKLKSNFYLVILQITVVDLIFSIDSILTAIGITHNIFIIQIVFVISIIFTILFSNYIIKVITTHSNIKTIAVMFVLVLGIILALDGIHIKVSHNYLYFTFAFSIITEGINIIKKQNNLLNILRE</sequence>
<evidence type="ECO:0000256" key="2">
    <source>
        <dbReference type="ARBA" id="ARBA00007511"/>
    </source>
</evidence>
<dbReference type="Pfam" id="PF03741">
    <property type="entry name" value="TerC"/>
    <property type="match status" value="1"/>
</dbReference>
<feature type="transmembrane region" description="Helical" evidence="6">
    <location>
        <begin position="181"/>
        <end position="200"/>
    </location>
</feature>
<feature type="transmembrane region" description="Helical" evidence="6">
    <location>
        <begin position="78"/>
        <end position="97"/>
    </location>
</feature>
<gene>
    <name evidence="7" type="ORF">EMUCRT_0263</name>
</gene>
<dbReference type="PANTHER" id="PTHR30238:SF4">
    <property type="entry name" value="SLL1022 PROTEIN"/>
    <property type="match status" value="1"/>
</dbReference>
<comment type="similarity">
    <text evidence="2">Belongs to the TerC family.</text>
</comment>
<keyword evidence="4 6" id="KW-1133">Transmembrane helix</keyword>
<dbReference type="GO" id="GO:0016020">
    <property type="term" value="C:membrane"/>
    <property type="evidence" value="ECO:0007669"/>
    <property type="project" value="UniProtKB-SubCell"/>
</dbReference>
<evidence type="ECO:0000313" key="7">
    <source>
        <dbReference type="EMBL" id="KJV66071.1"/>
    </source>
</evidence>
<comment type="subcellular location">
    <subcellularLocation>
        <location evidence="1">Membrane</location>
        <topology evidence="1">Multi-pass membrane protein</topology>
    </subcellularLocation>
</comment>
<keyword evidence="5 6" id="KW-0472">Membrane</keyword>
<feature type="transmembrane region" description="Helical" evidence="6">
    <location>
        <begin position="147"/>
        <end position="169"/>
    </location>
</feature>
<dbReference type="AlphaFoldDB" id="A0A0F3NEB6"/>
<evidence type="ECO:0000256" key="1">
    <source>
        <dbReference type="ARBA" id="ARBA00004141"/>
    </source>
</evidence>
<feature type="transmembrane region" description="Helical" evidence="6">
    <location>
        <begin position="118"/>
        <end position="141"/>
    </location>
</feature>
<organism evidence="7 8">
    <name type="scientific">Ehrlichia cf. muris str. EmCRT</name>
    <dbReference type="NCBI Taxonomy" id="1359167"/>
    <lineage>
        <taxon>Bacteria</taxon>
        <taxon>Pseudomonadati</taxon>
        <taxon>Pseudomonadota</taxon>
        <taxon>Alphaproteobacteria</taxon>
        <taxon>Rickettsiales</taxon>
        <taxon>Anaplasmataceae</taxon>
        <taxon>Ehrlichia</taxon>
    </lineage>
</organism>
<dbReference type="InterPro" id="IPR005496">
    <property type="entry name" value="Integral_membrane_TerC"/>
</dbReference>
<evidence type="ECO:0000256" key="3">
    <source>
        <dbReference type="ARBA" id="ARBA00022692"/>
    </source>
</evidence>
<dbReference type="Proteomes" id="UP000033546">
    <property type="component" value="Unassembled WGS sequence"/>
</dbReference>
<evidence type="ECO:0000256" key="4">
    <source>
        <dbReference type="ARBA" id="ARBA00022989"/>
    </source>
</evidence>
<reference evidence="7 8" key="1">
    <citation type="submission" date="2015-02" db="EMBL/GenBank/DDBJ databases">
        <title>Genome Sequencing of Rickettsiales.</title>
        <authorList>
            <person name="Daugherty S.C."/>
            <person name="Su Q."/>
            <person name="Abolude K."/>
            <person name="Beier-Sexton M."/>
            <person name="Carlyon J.A."/>
            <person name="Carter R."/>
            <person name="Day N.P."/>
            <person name="Dumler S.J."/>
            <person name="Dyachenko V."/>
            <person name="Godinez A."/>
            <person name="Kurtti T.J."/>
            <person name="Lichay M."/>
            <person name="Mullins K.E."/>
            <person name="Ott S."/>
            <person name="Pappas-Brown V."/>
            <person name="Paris D.H."/>
            <person name="Patel P."/>
            <person name="Richards A.L."/>
            <person name="Sadzewicz L."/>
            <person name="Sears K."/>
            <person name="Seidman D."/>
            <person name="Sengamalay N."/>
            <person name="Stenos J."/>
            <person name="Tallon L.J."/>
            <person name="Vincent G."/>
            <person name="Fraser C.M."/>
            <person name="Munderloh U."/>
            <person name="Dunning-Hotopp J.C."/>
        </authorList>
    </citation>
    <scope>NUCLEOTIDE SEQUENCE [LARGE SCALE GENOMIC DNA]</scope>
    <source>
        <strain evidence="7 8">EmCRT</strain>
    </source>
</reference>
<accession>A0A0F3NEB6</accession>
<protein>
    <submittedName>
        <fullName evidence="7">Integral membrane TerC family protein</fullName>
    </submittedName>
</protein>
<evidence type="ECO:0000313" key="8">
    <source>
        <dbReference type="Proteomes" id="UP000033546"/>
    </source>
</evidence>